<reference evidence="1 2" key="1">
    <citation type="submission" date="2018-10" db="EMBL/GenBank/DDBJ databases">
        <title>Genomic Encyclopedia of Archaeal and Bacterial Type Strains, Phase II (KMG-II): from individual species to whole genera.</title>
        <authorList>
            <person name="Goeker M."/>
        </authorList>
    </citation>
    <scope>NUCLEOTIDE SEQUENCE [LARGE SCALE GENOMIC DNA]</scope>
    <source>
        <strain evidence="1 2">DSM 14219</strain>
    </source>
</reference>
<dbReference type="EMBL" id="RBXB01000001">
    <property type="protein sequence ID" value="RKT01107.1"/>
    <property type="molecule type" value="Genomic_DNA"/>
</dbReference>
<dbReference type="RefSeq" id="WP_121460049.1">
    <property type="nucleotide sequence ID" value="NZ_RBXB01000001.1"/>
</dbReference>
<keyword evidence="2" id="KW-1185">Reference proteome</keyword>
<name>A0A495SM34_9FLAO</name>
<evidence type="ECO:0000313" key="1">
    <source>
        <dbReference type="EMBL" id="RKT01107.1"/>
    </source>
</evidence>
<dbReference type="OrthoDB" id="1272783at2"/>
<dbReference type="AlphaFoldDB" id="A0A495SM34"/>
<proteinExistence type="predicted"/>
<dbReference type="Proteomes" id="UP000272428">
    <property type="component" value="Unassembled WGS sequence"/>
</dbReference>
<accession>A0A495SM34</accession>
<organism evidence="1 2">
    <name type="scientific">Chryseobacterium defluvii</name>
    <dbReference type="NCBI Taxonomy" id="160396"/>
    <lineage>
        <taxon>Bacteria</taxon>
        <taxon>Pseudomonadati</taxon>
        <taxon>Bacteroidota</taxon>
        <taxon>Flavobacteriia</taxon>
        <taxon>Flavobacteriales</taxon>
        <taxon>Weeksellaceae</taxon>
        <taxon>Chryseobacterium group</taxon>
        <taxon>Chryseobacterium</taxon>
    </lineage>
</organism>
<gene>
    <name evidence="1" type="ORF">BCF58_0321</name>
</gene>
<sequence>MKTKEIFRMAKKIGLSPECKERMSTDLSIKNLCEMFFDGDDWSMENNFPDLSTLRRFKGISDQYGLYTDYKGIKQNEQNSAFFGSSEVSLYYDAFNVSTVIIRHESKVKIKAIGNAIVLVNILDSAELEVESYDNASVRVFCYDNLNVRTIGNVKVQTSNFNKNE</sequence>
<comment type="caution">
    <text evidence="1">The sequence shown here is derived from an EMBL/GenBank/DDBJ whole genome shotgun (WGS) entry which is preliminary data.</text>
</comment>
<protein>
    <submittedName>
        <fullName evidence="1">Uncharacterized protein</fullName>
    </submittedName>
</protein>
<evidence type="ECO:0000313" key="2">
    <source>
        <dbReference type="Proteomes" id="UP000272428"/>
    </source>
</evidence>